<evidence type="ECO:0000256" key="1">
    <source>
        <dbReference type="SAM" id="SignalP"/>
    </source>
</evidence>
<name>A0A8D8SZU1_9HEMI</name>
<dbReference type="EMBL" id="HBUF01236430">
    <property type="protein sequence ID" value="CAG6675372.1"/>
    <property type="molecule type" value="Transcribed_RNA"/>
</dbReference>
<accession>A0A8D8SZU1</accession>
<sequence length="172" mass="20221">MFSVYLSSVACLFLSLLLVSSVCASKVHQRKEEIKENYKRQQEDGNVTRHEEIKEQVNESTTRLPDTTEEIKIQQKYASTQRHEETSIKVNYTMQVEGEESTTKHEEITKENKTNQEVDITNFEALKKQMDDYWKQKREEQVRIRLQPPLEAMGNVVALETYMVDQFAKQQN</sequence>
<keyword evidence="1" id="KW-0732">Signal</keyword>
<dbReference type="AlphaFoldDB" id="A0A8D8SZU1"/>
<proteinExistence type="predicted"/>
<feature type="chain" id="PRO_5035638756" evidence="1">
    <location>
        <begin position="25"/>
        <end position="172"/>
    </location>
</feature>
<dbReference type="EMBL" id="HBUF01591350">
    <property type="protein sequence ID" value="CAG6773496.1"/>
    <property type="molecule type" value="Transcribed_RNA"/>
</dbReference>
<evidence type="ECO:0000313" key="2">
    <source>
        <dbReference type="EMBL" id="CAG6675372.1"/>
    </source>
</evidence>
<dbReference type="EMBL" id="HBUF01416065">
    <property type="protein sequence ID" value="CAG6739911.1"/>
    <property type="molecule type" value="Transcribed_RNA"/>
</dbReference>
<protein>
    <submittedName>
        <fullName evidence="2">Uncharacterized protein</fullName>
    </submittedName>
</protein>
<feature type="signal peptide" evidence="1">
    <location>
        <begin position="1"/>
        <end position="24"/>
    </location>
</feature>
<dbReference type="EMBL" id="HBUF01075133">
    <property type="protein sequence ID" value="CAG6630897.1"/>
    <property type="molecule type" value="Transcribed_RNA"/>
</dbReference>
<reference evidence="2" key="1">
    <citation type="submission" date="2021-05" db="EMBL/GenBank/DDBJ databases">
        <authorList>
            <person name="Alioto T."/>
            <person name="Alioto T."/>
            <person name="Gomez Garrido J."/>
        </authorList>
    </citation>
    <scope>NUCLEOTIDE SEQUENCE</scope>
</reference>
<organism evidence="2">
    <name type="scientific">Cacopsylla melanoneura</name>
    <dbReference type="NCBI Taxonomy" id="428564"/>
    <lineage>
        <taxon>Eukaryota</taxon>
        <taxon>Metazoa</taxon>
        <taxon>Ecdysozoa</taxon>
        <taxon>Arthropoda</taxon>
        <taxon>Hexapoda</taxon>
        <taxon>Insecta</taxon>
        <taxon>Pterygota</taxon>
        <taxon>Neoptera</taxon>
        <taxon>Paraneoptera</taxon>
        <taxon>Hemiptera</taxon>
        <taxon>Sternorrhyncha</taxon>
        <taxon>Psylloidea</taxon>
        <taxon>Psyllidae</taxon>
        <taxon>Psyllinae</taxon>
        <taxon>Cacopsylla</taxon>
    </lineage>
</organism>